<gene>
    <name evidence="1" type="ordered locus">Aflv_1648</name>
</gene>
<dbReference type="Proteomes" id="UP000000742">
    <property type="component" value="Chromosome"/>
</dbReference>
<proteinExistence type="predicted"/>
<dbReference type="KEGG" id="afl:Aflv_1648"/>
<evidence type="ECO:0000313" key="2">
    <source>
        <dbReference type="Proteomes" id="UP000000742"/>
    </source>
</evidence>
<accession>B7GJT6</accession>
<reference evidence="1 2" key="1">
    <citation type="journal article" date="2008" name="Genome Biol.">
        <title>Encapsulated in silica: genome, proteome and physiology of the thermophilic bacterium Anoxybacillus flavithermus WK1.</title>
        <authorList>
            <person name="Saw J.H."/>
            <person name="Mountain B.W."/>
            <person name="Feng L."/>
            <person name="Omelchenko M.V."/>
            <person name="Hou S."/>
            <person name="Saito J.A."/>
            <person name="Stott M.B."/>
            <person name="Li D."/>
            <person name="Zhao G."/>
            <person name="Wu J."/>
            <person name="Galperin M.Y."/>
            <person name="Koonin E.V."/>
            <person name="Makarova K.S."/>
            <person name="Wolf Y.I."/>
            <person name="Rigden D.J."/>
            <person name="Dunfield P.F."/>
            <person name="Wang L."/>
            <person name="Alam M."/>
        </authorList>
    </citation>
    <scope>NUCLEOTIDE SEQUENCE [LARGE SCALE GENOMIC DNA]</scope>
    <source>
        <strain evidence="2">DSM 21510 / WK1</strain>
    </source>
</reference>
<organism evidence="1 2">
    <name type="scientific">Anoxybacillus flavithermus (strain DSM 21510 / WK1)</name>
    <dbReference type="NCBI Taxonomy" id="491915"/>
    <lineage>
        <taxon>Bacteria</taxon>
        <taxon>Bacillati</taxon>
        <taxon>Bacillota</taxon>
        <taxon>Bacilli</taxon>
        <taxon>Bacillales</taxon>
        <taxon>Anoxybacillaceae</taxon>
        <taxon>Anoxybacillus</taxon>
    </lineage>
</organism>
<dbReference type="AlphaFoldDB" id="B7GJT6"/>
<dbReference type="HOGENOM" id="CLU_3380213_0_0_9"/>
<name>B7GJT6_ANOFW</name>
<evidence type="ECO:0000313" key="1">
    <source>
        <dbReference type="EMBL" id="ACJ34011.1"/>
    </source>
</evidence>
<sequence>MQIKGESLFGNDTIVRIFSVGADGAFFSHFVCH</sequence>
<dbReference type="EMBL" id="CP000922">
    <property type="protein sequence ID" value="ACJ34011.1"/>
    <property type="molecule type" value="Genomic_DNA"/>
</dbReference>
<protein>
    <submittedName>
        <fullName evidence="1">Uncharacterized protein</fullName>
    </submittedName>
</protein>